<comment type="catalytic activity">
    <reaction evidence="9">
        <text>N-terminal L-methionyl-L-alanyl-[protein] + acetyl-CoA = N-terminal N(alpha)-acetyl-L-methionyl-L-alanyl-[protein] + CoA + H(+)</text>
        <dbReference type="Rhea" id="RHEA:50564"/>
        <dbReference type="Rhea" id="RHEA-COMP:12726"/>
        <dbReference type="Rhea" id="RHEA-COMP:12727"/>
        <dbReference type="ChEBI" id="CHEBI:15378"/>
        <dbReference type="ChEBI" id="CHEBI:57287"/>
        <dbReference type="ChEBI" id="CHEBI:57288"/>
        <dbReference type="ChEBI" id="CHEBI:133398"/>
        <dbReference type="ChEBI" id="CHEBI:133399"/>
        <dbReference type="EC" id="2.3.1.258"/>
    </reaction>
</comment>
<keyword evidence="1" id="KW-0808">Transferase</keyword>
<dbReference type="PANTHER" id="PTHR42919">
    <property type="entry name" value="N-ALPHA-ACETYLTRANSFERASE"/>
    <property type="match status" value="1"/>
</dbReference>
<evidence type="ECO:0000256" key="8">
    <source>
        <dbReference type="ARBA" id="ARBA00048799"/>
    </source>
</evidence>
<dbReference type="InterPro" id="IPR016181">
    <property type="entry name" value="Acyl_CoA_acyltransferase"/>
</dbReference>
<dbReference type="Pfam" id="PF00583">
    <property type="entry name" value="Acetyltransf_1"/>
    <property type="match status" value="1"/>
</dbReference>
<comment type="caution">
    <text evidence="13">The sequence shown here is derived from an EMBL/GenBank/DDBJ whole genome shotgun (WGS) entry which is preliminary data.</text>
</comment>
<dbReference type="PROSITE" id="PS51186">
    <property type="entry name" value="GNAT"/>
    <property type="match status" value="1"/>
</dbReference>
<dbReference type="EMBL" id="CAJOBO010001820">
    <property type="protein sequence ID" value="CAF4411660.1"/>
    <property type="molecule type" value="Genomic_DNA"/>
</dbReference>
<evidence type="ECO:0000259" key="12">
    <source>
        <dbReference type="PROSITE" id="PS51186"/>
    </source>
</evidence>
<dbReference type="CDD" id="cd04301">
    <property type="entry name" value="NAT_SF"/>
    <property type="match status" value="1"/>
</dbReference>
<accession>A0A818BDC5</accession>
<dbReference type="GO" id="GO:0120518">
    <property type="term" value="F:protein N-terminal-methionine acetyltransferase activity"/>
    <property type="evidence" value="ECO:0007669"/>
    <property type="project" value="UniProtKB-EC"/>
</dbReference>
<evidence type="ECO:0000256" key="2">
    <source>
        <dbReference type="ARBA" id="ARBA00023315"/>
    </source>
</evidence>
<evidence type="ECO:0000256" key="11">
    <source>
        <dbReference type="ARBA" id="ARBA00049454"/>
    </source>
</evidence>
<dbReference type="AlphaFoldDB" id="A0A818BDC5"/>
<keyword evidence="2" id="KW-0012">Acyltransferase</keyword>
<dbReference type="SUPFAM" id="SSF55729">
    <property type="entry name" value="Acyl-CoA N-acyltransferases (Nat)"/>
    <property type="match status" value="1"/>
</dbReference>
<dbReference type="Gene3D" id="3.40.630.30">
    <property type="match status" value="1"/>
</dbReference>
<comment type="catalytic activity">
    <reaction evidence="5">
        <text>N-terminal L-methionyl-L-tyrosyl-[protein] + acetyl-CoA = N-terminal N(alpha)-acetyl-L-methionyl-L-tyrosyl-[protein] + CoA + H(+)</text>
        <dbReference type="Rhea" id="RHEA:50532"/>
        <dbReference type="Rhea" id="RHEA-COMP:12717"/>
        <dbReference type="Rhea" id="RHEA-COMP:12718"/>
        <dbReference type="ChEBI" id="CHEBI:15378"/>
        <dbReference type="ChEBI" id="CHEBI:57287"/>
        <dbReference type="ChEBI" id="CHEBI:57288"/>
        <dbReference type="ChEBI" id="CHEBI:133384"/>
        <dbReference type="ChEBI" id="CHEBI:133385"/>
        <dbReference type="EC" id="2.3.1.258"/>
    </reaction>
</comment>
<dbReference type="EMBL" id="CAJNYD010002364">
    <property type="protein sequence ID" value="CAF3413900.1"/>
    <property type="molecule type" value="Genomic_DNA"/>
</dbReference>
<evidence type="ECO:0000256" key="4">
    <source>
        <dbReference type="ARBA" id="ARBA00048251"/>
    </source>
</evidence>
<evidence type="ECO:0000313" key="13">
    <source>
        <dbReference type="EMBL" id="CAF3413900.1"/>
    </source>
</evidence>
<feature type="domain" description="N-acetyltransferase" evidence="12">
    <location>
        <begin position="19"/>
        <end position="175"/>
    </location>
</feature>
<dbReference type="EC" id="2.3.1.258" evidence="3"/>
<name>A0A818BDC5_9BILA</name>
<dbReference type="PANTHER" id="PTHR42919:SF8">
    <property type="entry name" value="N-ALPHA-ACETYLTRANSFERASE 50"/>
    <property type="match status" value="1"/>
</dbReference>
<comment type="catalytic activity">
    <reaction evidence="10">
        <text>N-terminal L-methionyl-L-leucyl-[protein] + acetyl-CoA = N-terminal N(alpha)-acetyl-L-methionyl-L-leucyl-[protein] + CoA + H(+)</text>
        <dbReference type="Rhea" id="RHEA:50520"/>
        <dbReference type="Rhea" id="RHEA-COMP:12711"/>
        <dbReference type="Rhea" id="RHEA-COMP:12712"/>
        <dbReference type="ChEBI" id="CHEBI:15378"/>
        <dbReference type="ChEBI" id="CHEBI:57287"/>
        <dbReference type="ChEBI" id="CHEBI:57288"/>
        <dbReference type="ChEBI" id="CHEBI:133377"/>
        <dbReference type="ChEBI" id="CHEBI:133378"/>
        <dbReference type="EC" id="2.3.1.258"/>
    </reaction>
</comment>
<evidence type="ECO:0000256" key="6">
    <source>
        <dbReference type="ARBA" id="ARBA00048490"/>
    </source>
</evidence>
<proteinExistence type="predicted"/>
<dbReference type="Proteomes" id="UP000663851">
    <property type="component" value="Unassembled WGS sequence"/>
</dbReference>
<comment type="catalytic activity">
    <reaction evidence="8">
        <text>N-terminal L-methionyl-L-valyl-[protein] + acetyl-CoA = N-terminal N(alpha)-acetyl-L-methionyl-L-valyl-[protein] + CoA + H(+)</text>
        <dbReference type="Rhea" id="RHEA:50572"/>
        <dbReference type="Rhea" id="RHEA-COMP:12730"/>
        <dbReference type="Rhea" id="RHEA-COMP:12731"/>
        <dbReference type="ChEBI" id="CHEBI:15378"/>
        <dbReference type="ChEBI" id="CHEBI:57287"/>
        <dbReference type="ChEBI" id="CHEBI:57288"/>
        <dbReference type="ChEBI" id="CHEBI:133402"/>
        <dbReference type="ChEBI" id="CHEBI:133403"/>
        <dbReference type="EC" id="2.3.1.258"/>
    </reaction>
</comment>
<comment type="catalytic activity">
    <reaction evidence="7">
        <text>N-terminal L-methionyl-L-lysyl-[protein] + acetyl-CoA = N-terminal N(alpha)-acetyl-L-methionyl-L-lysyl-[protein] + CoA + H(+)</text>
        <dbReference type="Rhea" id="RHEA:50580"/>
        <dbReference type="Rhea" id="RHEA-COMP:12734"/>
        <dbReference type="Rhea" id="RHEA-COMP:12735"/>
        <dbReference type="ChEBI" id="CHEBI:15378"/>
        <dbReference type="ChEBI" id="CHEBI:57287"/>
        <dbReference type="ChEBI" id="CHEBI:57288"/>
        <dbReference type="ChEBI" id="CHEBI:133406"/>
        <dbReference type="ChEBI" id="CHEBI:133407"/>
        <dbReference type="EC" id="2.3.1.258"/>
    </reaction>
</comment>
<evidence type="ECO:0000313" key="14">
    <source>
        <dbReference type="EMBL" id="CAF4411660.1"/>
    </source>
</evidence>
<sequence length="180" mass="20294">MNLNSHRSIIDVHGTSVPIRIYHNGDFPYEHVHSVLGPLFENYYGDQGLRNMFASVDHIWCAYDIFTDHCVGCALVQSEPDRATLYIKLLGVRRMSQGQGVGARLLDAVLSWAKSRSYIAVLLHTQADNYKAIGLYQKLGFRKQAYLPDFFHSQAPLRSLLSGEPNAYMMVANLDETSTL</sequence>
<evidence type="ECO:0000256" key="1">
    <source>
        <dbReference type="ARBA" id="ARBA00022679"/>
    </source>
</evidence>
<dbReference type="InterPro" id="IPR051556">
    <property type="entry name" value="N-term/lysine_N-AcTrnsfr"/>
</dbReference>
<dbReference type="Proteomes" id="UP000663833">
    <property type="component" value="Unassembled WGS sequence"/>
</dbReference>
<gene>
    <name evidence="14" type="ORF">HFQ381_LOCUS20865</name>
    <name evidence="13" type="ORF">LUA448_LOCUS18778</name>
</gene>
<comment type="catalytic activity">
    <reaction evidence="11">
        <text>N-terminal L-methionyl-L-threonyl-[protein] + acetyl-CoA = N-terminal N(alpha)-acetyl-L-methionyl-L-threonyl-[protein] + CoA + H(+)</text>
        <dbReference type="Rhea" id="RHEA:50576"/>
        <dbReference type="Rhea" id="RHEA-COMP:12732"/>
        <dbReference type="Rhea" id="RHEA-COMP:12733"/>
        <dbReference type="ChEBI" id="CHEBI:15378"/>
        <dbReference type="ChEBI" id="CHEBI:57287"/>
        <dbReference type="ChEBI" id="CHEBI:57288"/>
        <dbReference type="ChEBI" id="CHEBI:133404"/>
        <dbReference type="ChEBI" id="CHEBI:133405"/>
        <dbReference type="EC" id="2.3.1.258"/>
    </reaction>
</comment>
<organism evidence="13 15">
    <name type="scientific">Rotaria socialis</name>
    <dbReference type="NCBI Taxonomy" id="392032"/>
    <lineage>
        <taxon>Eukaryota</taxon>
        <taxon>Metazoa</taxon>
        <taxon>Spiralia</taxon>
        <taxon>Gnathifera</taxon>
        <taxon>Rotifera</taxon>
        <taxon>Eurotatoria</taxon>
        <taxon>Bdelloidea</taxon>
        <taxon>Philodinida</taxon>
        <taxon>Philodinidae</taxon>
        <taxon>Rotaria</taxon>
    </lineage>
</organism>
<evidence type="ECO:0000256" key="9">
    <source>
        <dbReference type="ARBA" id="ARBA00049002"/>
    </source>
</evidence>
<comment type="catalytic activity">
    <reaction evidence="6">
        <text>N-terminal L-methionyl-L-phenylalanyl-[protein] + acetyl-CoA = N-terminal N(alpha)-acetyl-L-methionyl-L-phenylalanyl-[protein] + CoA + H(+)</text>
        <dbReference type="Rhea" id="RHEA:50528"/>
        <dbReference type="Rhea" id="RHEA-COMP:12715"/>
        <dbReference type="Rhea" id="RHEA-COMP:12716"/>
        <dbReference type="ChEBI" id="CHEBI:15378"/>
        <dbReference type="ChEBI" id="CHEBI:57287"/>
        <dbReference type="ChEBI" id="CHEBI:57288"/>
        <dbReference type="ChEBI" id="CHEBI:133382"/>
        <dbReference type="ChEBI" id="CHEBI:133383"/>
        <dbReference type="EC" id="2.3.1.258"/>
    </reaction>
</comment>
<evidence type="ECO:0000256" key="7">
    <source>
        <dbReference type="ARBA" id="ARBA00048618"/>
    </source>
</evidence>
<reference evidence="13" key="1">
    <citation type="submission" date="2021-02" db="EMBL/GenBank/DDBJ databases">
        <authorList>
            <person name="Nowell W R."/>
        </authorList>
    </citation>
    <scope>NUCLEOTIDE SEQUENCE</scope>
</reference>
<evidence type="ECO:0000256" key="3">
    <source>
        <dbReference type="ARBA" id="ARBA00039121"/>
    </source>
</evidence>
<comment type="catalytic activity">
    <reaction evidence="4">
        <text>N-terminal L-methionyl-L-seryl-[protein] + acetyl-CoA = N-terminal N(alpha)-acetyl-L-methionyl-L-seryl-[protein] + CoA + H(+)</text>
        <dbReference type="Rhea" id="RHEA:50568"/>
        <dbReference type="Rhea" id="RHEA-COMP:12728"/>
        <dbReference type="Rhea" id="RHEA-COMP:12729"/>
        <dbReference type="ChEBI" id="CHEBI:15378"/>
        <dbReference type="ChEBI" id="CHEBI:57287"/>
        <dbReference type="ChEBI" id="CHEBI:57288"/>
        <dbReference type="ChEBI" id="CHEBI:133400"/>
        <dbReference type="ChEBI" id="CHEBI:133401"/>
        <dbReference type="EC" id="2.3.1.258"/>
    </reaction>
</comment>
<dbReference type="InterPro" id="IPR000182">
    <property type="entry name" value="GNAT_dom"/>
</dbReference>
<evidence type="ECO:0000313" key="15">
    <source>
        <dbReference type="Proteomes" id="UP000663833"/>
    </source>
</evidence>
<evidence type="ECO:0000256" key="10">
    <source>
        <dbReference type="ARBA" id="ARBA00049103"/>
    </source>
</evidence>
<protein>
    <recommendedName>
        <fullName evidence="3">N-terminal methionine N(alpha)-acetyltransferase NatE</fullName>
        <ecNumber evidence="3">2.3.1.258</ecNumber>
    </recommendedName>
</protein>
<evidence type="ECO:0000256" key="5">
    <source>
        <dbReference type="ARBA" id="ARBA00048335"/>
    </source>
</evidence>